<evidence type="ECO:0000313" key="2">
    <source>
        <dbReference type="EnsemblPlants" id="OB04G30650.1"/>
    </source>
</evidence>
<evidence type="ECO:0000313" key="3">
    <source>
        <dbReference type="Proteomes" id="UP000006038"/>
    </source>
</evidence>
<dbReference type="Gramene" id="OB04G30650.1">
    <property type="protein sequence ID" value="OB04G30650.1"/>
    <property type="gene ID" value="OB04G30650"/>
</dbReference>
<feature type="region of interest" description="Disordered" evidence="1">
    <location>
        <begin position="16"/>
        <end position="93"/>
    </location>
</feature>
<feature type="compositionally biased region" description="Basic and acidic residues" evidence="1">
    <location>
        <begin position="62"/>
        <end position="79"/>
    </location>
</feature>
<dbReference type="AlphaFoldDB" id="J3M0Z0"/>
<dbReference type="EnsemblPlants" id="OB04G30650.1">
    <property type="protein sequence ID" value="OB04G30650.1"/>
    <property type="gene ID" value="OB04G30650"/>
</dbReference>
<reference evidence="2" key="1">
    <citation type="journal article" date="2013" name="Nat. Commun.">
        <title>Whole-genome sequencing of Oryza brachyantha reveals mechanisms underlying Oryza genome evolution.</title>
        <authorList>
            <person name="Chen J."/>
            <person name="Huang Q."/>
            <person name="Gao D."/>
            <person name="Wang J."/>
            <person name="Lang Y."/>
            <person name="Liu T."/>
            <person name="Li B."/>
            <person name="Bai Z."/>
            <person name="Luis Goicoechea J."/>
            <person name="Liang C."/>
            <person name="Chen C."/>
            <person name="Zhang W."/>
            <person name="Sun S."/>
            <person name="Liao Y."/>
            <person name="Zhang X."/>
            <person name="Yang L."/>
            <person name="Song C."/>
            <person name="Wang M."/>
            <person name="Shi J."/>
            <person name="Liu G."/>
            <person name="Liu J."/>
            <person name="Zhou H."/>
            <person name="Zhou W."/>
            <person name="Yu Q."/>
            <person name="An N."/>
            <person name="Chen Y."/>
            <person name="Cai Q."/>
            <person name="Wang B."/>
            <person name="Liu B."/>
            <person name="Min J."/>
            <person name="Huang Y."/>
            <person name="Wu H."/>
            <person name="Li Z."/>
            <person name="Zhang Y."/>
            <person name="Yin Y."/>
            <person name="Song W."/>
            <person name="Jiang J."/>
            <person name="Jackson S.A."/>
            <person name="Wing R.A."/>
            <person name="Wang J."/>
            <person name="Chen M."/>
        </authorList>
    </citation>
    <scope>NUCLEOTIDE SEQUENCE [LARGE SCALE GENOMIC DNA]</scope>
    <source>
        <strain evidence="2">cv. IRGC 101232</strain>
    </source>
</reference>
<feature type="compositionally biased region" description="Basic and acidic residues" evidence="1">
    <location>
        <begin position="25"/>
        <end position="37"/>
    </location>
</feature>
<dbReference type="Proteomes" id="UP000006038">
    <property type="component" value="Chromosome 4"/>
</dbReference>
<sequence length="104" mass="11222">MHWRIFAYGLLNGEDTAGRRRRRRAHEETGVEAEGGRNRLGQGASTADEGRPSSSNHSKGLRGREEFEGEGKLTGEIRRRAAVGGSGSSASLVDGEEDYFACGL</sequence>
<name>J3M0Z0_ORYBR</name>
<protein>
    <submittedName>
        <fullName evidence="2">Uncharacterized protein</fullName>
    </submittedName>
</protein>
<reference evidence="2" key="2">
    <citation type="submission" date="2013-04" db="UniProtKB">
        <authorList>
            <consortium name="EnsemblPlants"/>
        </authorList>
    </citation>
    <scope>IDENTIFICATION</scope>
</reference>
<accession>J3M0Z0</accession>
<organism evidence="2">
    <name type="scientific">Oryza brachyantha</name>
    <name type="common">malo sina</name>
    <dbReference type="NCBI Taxonomy" id="4533"/>
    <lineage>
        <taxon>Eukaryota</taxon>
        <taxon>Viridiplantae</taxon>
        <taxon>Streptophyta</taxon>
        <taxon>Embryophyta</taxon>
        <taxon>Tracheophyta</taxon>
        <taxon>Spermatophyta</taxon>
        <taxon>Magnoliopsida</taxon>
        <taxon>Liliopsida</taxon>
        <taxon>Poales</taxon>
        <taxon>Poaceae</taxon>
        <taxon>BOP clade</taxon>
        <taxon>Oryzoideae</taxon>
        <taxon>Oryzeae</taxon>
        <taxon>Oryzinae</taxon>
        <taxon>Oryza</taxon>
    </lineage>
</organism>
<proteinExistence type="predicted"/>
<dbReference type="HOGENOM" id="CLU_2254292_0_0_1"/>
<evidence type="ECO:0000256" key="1">
    <source>
        <dbReference type="SAM" id="MobiDB-lite"/>
    </source>
</evidence>
<keyword evidence="3" id="KW-1185">Reference proteome</keyword>